<evidence type="ECO:0000313" key="9">
    <source>
        <dbReference type="EMBL" id="QOJ43674.1"/>
    </source>
</evidence>
<dbReference type="GO" id="GO:0003700">
    <property type="term" value="F:DNA-binding transcription factor activity"/>
    <property type="evidence" value="ECO:0007669"/>
    <property type="project" value="TreeGrafter"/>
</dbReference>
<dbReference type="GO" id="GO:0046983">
    <property type="term" value="F:protein dimerization activity"/>
    <property type="evidence" value="ECO:0007669"/>
    <property type="project" value="InterPro"/>
</dbReference>
<protein>
    <submittedName>
        <fullName evidence="9">BHLH transcription factor</fullName>
    </submittedName>
</protein>
<keyword evidence="5" id="KW-0539">Nucleus</keyword>
<dbReference type="PANTHER" id="PTHR12565">
    <property type="entry name" value="STEROL REGULATORY ELEMENT-BINDING PROTEIN"/>
    <property type="match status" value="1"/>
</dbReference>
<dbReference type="SUPFAM" id="SSF47459">
    <property type="entry name" value="HLH, helix-loop-helix DNA-binding domain"/>
    <property type="match status" value="1"/>
</dbReference>
<sequence>MLIALKFVAVAVAFGMSVHKEVCSTEDPCSSGNAPEQFLATDWAQLPSVCCSTGFSSYSVGDSSIPTVEGLPSISCFGSDSLLEIVNSFGLPESTQMASAVCAQEFTPVVENGTQKNLKGKNRRKLSECGPLQSHSPLASNQNVEAEQQRDVPTETAKKDESKLKNEASEDYIHVRAKRGQATNSHSLAERVRREKISERMRLLQDLVPGCNKITGKAVMLDEIINYVQSLQRQVEVCSKSPCDNLCSKICVLDMI</sequence>
<name>A0A7M3UQH1_9ASPA</name>
<feature type="region of interest" description="Disordered" evidence="6">
    <location>
        <begin position="113"/>
        <end position="167"/>
    </location>
</feature>
<evidence type="ECO:0000256" key="3">
    <source>
        <dbReference type="ARBA" id="ARBA00023015"/>
    </source>
</evidence>
<dbReference type="EMBL" id="MN883621">
    <property type="protein sequence ID" value="QOJ43674.1"/>
    <property type="molecule type" value="mRNA"/>
</dbReference>
<evidence type="ECO:0000259" key="8">
    <source>
        <dbReference type="PROSITE" id="PS50888"/>
    </source>
</evidence>
<dbReference type="InterPro" id="IPR024097">
    <property type="entry name" value="bHLH_ZIP_TF"/>
</dbReference>
<evidence type="ECO:0000256" key="2">
    <source>
        <dbReference type="ARBA" id="ARBA00005510"/>
    </source>
</evidence>
<feature type="domain" description="BHLH" evidence="8">
    <location>
        <begin position="181"/>
        <end position="231"/>
    </location>
</feature>
<feature type="chain" id="PRO_5029568102" evidence="7">
    <location>
        <begin position="16"/>
        <end position="256"/>
    </location>
</feature>
<accession>A0A7M3UQH1</accession>
<evidence type="ECO:0000256" key="5">
    <source>
        <dbReference type="ARBA" id="ARBA00023242"/>
    </source>
</evidence>
<dbReference type="PANTHER" id="PTHR12565:SF184">
    <property type="entry name" value="BHLH TRANSCRIPTION FACTOR"/>
    <property type="match status" value="1"/>
</dbReference>
<evidence type="ECO:0000256" key="1">
    <source>
        <dbReference type="ARBA" id="ARBA00004123"/>
    </source>
</evidence>
<evidence type="ECO:0000256" key="7">
    <source>
        <dbReference type="SAM" id="SignalP"/>
    </source>
</evidence>
<proteinExistence type="evidence at transcript level"/>
<keyword evidence="4" id="KW-0804">Transcription</keyword>
<feature type="compositionally biased region" description="Basic and acidic residues" evidence="6">
    <location>
        <begin position="147"/>
        <end position="167"/>
    </location>
</feature>
<feature type="signal peptide" evidence="7">
    <location>
        <begin position="1"/>
        <end position="15"/>
    </location>
</feature>
<dbReference type="Pfam" id="PF00010">
    <property type="entry name" value="HLH"/>
    <property type="match status" value="1"/>
</dbReference>
<comment type="similarity">
    <text evidence="2">Belongs to the bHLH protein family.</text>
</comment>
<keyword evidence="3" id="KW-0805">Transcription regulation</keyword>
<reference evidence="9" key="1">
    <citation type="submission" date="2019-12" db="EMBL/GenBank/DDBJ databases">
        <title>Identification of the bHLH gene family in Dracaena cambodiana reveals candidate genes involved in flavonoid biosynthesis.</title>
        <authorList>
            <person name="Zhu J."/>
            <person name="Peng S."/>
        </authorList>
    </citation>
    <scope>NUCLEOTIDE SEQUENCE</scope>
</reference>
<evidence type="ECO:0000256" key="6">
    <source>
        <dbReference type="SAM" id="MobiDB-lite"/>
    </source>
</evidence>
<dbReference type="PROSITE" id="PS50888">
    <property type="entry name" value="BHLH"/>
    <property type="match status" value="1"/>
</dbReference>
<evidence type="ECO:0000256" key="4">
    <source>
        <dbReference type="ARBA" id="ARBA00023163"/>
    </source>
</evidence>
<gene>
    <name evidence="9" type="primary">bHLH13</name>
</gene>
<feature type="compositionally biased region" description="Polar residues" evidence="6">
    <location>
        <begin position="133"/>
        <end position="146"/>
    </location>
</feature>
<organism evidence="9">
    <name type="scientific">Dracaena cambodiana</name>
    <dbReference type="NCBI Taxonomy" id="580341"/>
    <lineage>
        <taxon>Eukaryota</taxon>
        <taxon>Viridiplantae</taxon>
        <taxon>Streptophyta</taxon>
        <taxon>Embryophyta</taxon>
        <taxon>Tracheophyta</taxon>
        <taxon>Spermatophyta</taxon>
        <taxon>Magnoliopsida</taxon>
        <taxon>Liliopsida</taxon>
        <taxon>Asparagales</taxon>
        <taxon>Asparagaceae</taxon>
        <taxon>Nolinoideae</taxon>
        <taxon>Dracaena</taxon>
    </lineage>
</organism>
<dbReference type="InterPro" id="IPR036638">
    <property type="entry name" value="HLH_DNA-bd_sf"/>
</dbReference>
<dbReference type="AlphaFoldDB" id="A0A7M3UQH1"/>
<dbReference type="Gene3D" id="4.10.280.10">
    <property type="entry name" value="Helix-loop-helix DNA-binding domain"/>
    <property type="match status" value="1"/>
</dbReference>
<comment type="subcellular location">
    <subcellularLocation>
        <location evidence="1">Nucleus</location>
    </subcellularLocation>
</comment>
<dbReference type="SMART" id="SM00353">
    <property type="entry name" value="HLH"/>
    <property type="match status" value="1"/>
</dbReference>
<dbReference type="FunFam" id="4.10.280.10:FF:000002">
    <property type="entry name" value="Basic helix-loop-helix transcription factor"/>
    <property type="match status" value="1"/>
</dbReference>
<dbReference type="InterPro" id="IPR011598">
    <property type="entry name" value="bHLH_dom"/>
</dbReference>
<keyword evidence="7" id="KW-0732">Signal</keyword>
<dbReference type="GO" id="GO:0005634">
    <property type="term" value="C:nucleus"/>
    <property type="evidence" value="ECO:0007669"/>
    <property type="project" value="UniProtKB-SubCell"/>
</dbReference>